<dbReference type="RefSeq" id="WP_014790943.1">
    <property type="nucleotide sequence ID" value="NC_018016.1"/>
</dbReference>
<dbReference type="eggNOG" id="COG4383">
    <property type="taxonomic scope" value="Bacteria"/>
</dbReference>
<evidence type="ECO:0000256" key="1">
    <source>
        <dbReference type="SAM" id="MobiDB-lite"/>
    </source>
</evidence>
<reference evidence="2 3" key="1">
    <citation type="submission" date="2012-06" db="EMBL/GenBank/DDBJ databases">
        <title>The complete genome of Ornithobacterium rhinotracheale DSM 15997.</title>
        <authorList>
            <consortium name="US DOE Joint Genome Institute (JGI-PGF)"/>
            <person name="Lucas S."/>
            <person name="Copeland A."/>
            <person name="Lapidus A."/>
            <person name="Goodwin L."/>
            <person name="Pitluck S."/>
            <person name="Peters L."/>
            <person name="Mikhailova N."/>
            <person name="Teshima H."/>
            <person name="Kyrpides N."/>
            <person name="Mavromatis K."/>
            <person name="Pagani I."/>
            <person name="Ivanova N."/>
            <person name="Ovchinnikova G."/>
            <person name="Zeytun A."/>
            <person name="Detter J.C."/>
            <person name="Han C."/>
            <person name="Land M."/>
            <person name="Hauser L."/>
            <person name="Markowitz V."/>
            <person name="Cheng J.-F."/>
            <person name="Hugenholtz P."/>
            <person name="Woyke T."/>
            <person name="Wu D."/>
            <person name="Lang E."/>
            <person name="Kopitz M."/>
            <person name="Brambilla E."/>
            <person name="Klenk H.-P."/>
            <person name="Eisen J.A."/>
        </authorList>
    </citation>
    <scope>NUCLEOTIDE SEQUENCE [LARGE SCALE GENOMIC DNA]</scope>
    <source>
        <strain evidence="3">ATCC 51463 / DSM 15997 / CCUG 23171 / LMG 9086</strain>
    </source>
</reference>
<dbReference type="InterPro" id="IPR009279">
    <property type="entry name" value="Portal_Mu"/>
</dbReference>
<dbReference type="HOGENOM" id="CLU_051131_0_0_10"/>
<sequence>MSKIGFKQKNSQKKTLNISQVLVVKPERHSSLDIENWITAISQAYRGRRQKLVELYNNLLMDGVLYEAMDKRVRAITNANLTFQKDGKEIEELWDLIDTPEFEKLLREILLSKFYGKSIVELDFSNGFKVQSIDRRHIDTLHKLILKDTSSDEGIPYEDNDFILNIGDDKDLGIFARTAPYAIFKRNGGADYAQFCELFGIPQLIGKYDPDDENGQKEMEESFRKRGAAADMVLSNKSSVETLQTSQSNGAVHREFLEHWDKQILISAQGQTMTTTDGTSLAQAKVHGNTENDLNKADKIFVRRFLNQELKPRLEKRGYPVAGGFFNFIDEKEDLKAIDKLSVAERVNQLTADGVDDDYFYEEFGLPRGAKSKEREQEEPADEPEEEEIQTDDPPKEKHKNKPKNTPKVKKVQAKDLSLFDKLKDFFAHAPR</sequence>
<accession>I4A094</accession>
<feature type="region of interest" description="Disordered" evidence="1">
    <location>
        <begin position="366"/>
        <end position="413"/>
    </location>
</feature>
<organism evidence="2 3">
    <name type="scientific">Ornithobacterium rhinotracheale (strain ATCC 51463 / DSM 15997 / CCUG 23171 / CIP 104009 / LMG 9086)</name>
    <dbReference type="NCBI Taxonomy" id="867902"/>
    <lineage>
        <taxon>Bacteria</taxon>
        <taxon>Pseudomonadati</taxon>
        <taxon>Bacteroidota</taxon>
        <taxon>Flavobacteriia</taxon>
        <taxon>Flavobacteriales</taxon>
        <taxon>Weeksellaceae</taxon>
        <taxon>Ornithobacterium</taxon>
    </lineage>
</organism>
<dbReference type="GeneID" id="97257864"/>
<dbReference type="STRING" id="867902.Ornrh_1193"/>
<proteinExistence type="predicted"/>
<dbReference type="Proteomes" id="UP000006051">
    <property type="component" value="Chromosome"/>
</dbReference>
<feature type="compositionally biased region" description="Basic residues" evidence="1">
    <location>
        <begin position="397"/>
        <end position="412"/>
    </location>
</feature>
<evidence type="ECO:0000313" key="2">
    <source>
        <dbReference type="EMBL" id="AFL97378.1"/>
    </source>
</evidence>
<gene>
    <name evidence="2" type="ordered locus">Ornrh_1193</name>
</gene>
<dbReference type="EMBL" id="CP003283">
    <property type="protein sequence ID" value="AFL97378.1"/>
    <property type="molecule type" value="Genomic_DNA"/>
</dbReference>
<dbReference type="AlphaFoldDB" id="I4A094"/>
<feature type="compositionally biased region" description="Acidic residues" evidence="1">
    <location>
        <begin position="379"/>
        <end position="391"/>
    </location>
</feature>
<evidence type="ECO:0000313" key="3">
    <source>
        <dbReference type="Proteomes" id="UP000006051"/>
    </source>
</evidence>
<dbReference type="Pfam" id="PF06074">
    <property type="entry name" value="Portal_Mu"/>
    <property type="match status" value="1"/>
</dbReference>
<dbReference type="KEGG" id="orh:Ornrh_1193"/>
<keyword evidence="3" id="KW-1185">Reference proteome</keyword>
<name>I4A094_ORNRL</name>
<dbReference type="PATRIC" id="fig|867902.3.peg.1172"/>
<protein>
    <submittedName>
        <fullName evidence="2">Mu-like prophage protein gp29</fullName>
    </submittedName>
</protein>